<name>A0A4V6N6C5_9HYPH</name>
<evidence type="ECO:0000256" key="5">
    <source>
        <dbReference type="PIRSR" id="PIRSR015582-1"/>
    </source>
</evidence>
<evidence type="ECO:0000256" key="1">
    <source>
        <dbReference type="ARBA" id="ARBA00001946"/>
    </source>
</evidence>
<dbReference type="InterPro" id="IPR040442">
    <property type="entry name" value="Pyrv_kinase-like_dom_sf"/>
</dbReference>
<dbReference type="InterPro" id="IPR015813">
    <property type="entry name" value="Pyrv/PenolPyrv_kinase-like_dom"/>
</dbReference>
<keyword evidence="3 6" id="KW-0479">Metal-binding</keyword>
<accession>A0A4V6N6C5</accession>
<dbReference type="PANTHER" id="PTHR32308">
    <property type="entry name" value="LYASE BETA SUBUNIT, PUTATIVE (AFU_ORTHOLOGUE AFUA_4G13030)-RELATED"/>
    <property type="match status" value="1"/>
</dbReference>
<dbReference type="Gene3D" id="3.20.20.60">
    <property type="entry name" value="Phosphoenolpyruvate-binding domains"/>
    <property type="match status" value="1"/>
</dbReference>
<gene>
    <name evidence="8" type="ORF">E0D97_00475</name>
</gene>
<dbReference type="GO" id="GO:0016829">
    <property type="term" value="F:lyase activity"/>
    <property type="evidence" value="ECO:0007669"/>
    <property type="project" value="UniProtKB-KW"/>
</dbReference>
<dbReference type="PANTHER" id="PTHR32308:SF10">
    <property type="entry name" value="CITRATE LYASE SUBUNIT BETA"/>
    <property type="match status" value="1"/>
</dbReference>
<dbReference type="Proteomes" id="UP000291301">
    <property type="component" value="Unassembled WGS sequence"/>
</dbReference>
<feature type="binding site" evidence="5">
    <location>
        <position position="129"/>
    </location>
    <ligand>
        <name>substrate</name>
    </ligand>
</feature>
<keyword evidence="8" id="KW-0456">Lyase</keyword>
<feature type="binding site" evidence="6">
    <location>
        <position position="129"/>
    </location>
    <ligand>
        <name>Mg(2+)</name>
        <dbReference type="ChEBI" id="CHEBI:18420"/>
    </ligand>
</feature>
<dbReference type="SUPFAM" id="SSF51621">
    <property type="entry name" value="Phosphoenolpyruvate/pyruvate domain"/>
    <property type="match status" value="1"/>
</dbReference>
<evidence type="ECO:0000256" key="6">
    <source>
        <dbReference type="PIRSR" id="PIRSR015582-2"/>
    </source>
</evidence>
<feature type="domain" description="HpcH/HpaI aldolase/citrate lyase" evidence="7">
    <location>
        <begin position="10"/>
        <end position="227"/>
    </location>
</feature>
<evidence type="ECO:0000256" key="2">
    <source>
        <dbReference type="ARBA" id="ARBA00005568"/>
    </source>
</evidence>
<organism evidence="8 9">
    <name type="scientific">Oricola cellulosilytica</name>
    <dbReference type="NCBI Taxonomy" id="1429082"/>
    <lineage>
        <taxon>Bacteria</taxon>
        <taxon>Pseudomonadati</taxon>
        <taxon>Pseudomonadota</taxon>
        <taxon>Alphaproteobacteria</taxon>
        <taxon>Hyphomicrobiales</taxon>
        <taxon>Ahrensiaceae</taxon>
        <taxon>Oricola</taxon>
    </lineage>
</organism>
<feature type="binding site" evidence="5">
    <location>
        <position position="71"/>
    </location>
    <ligand>
        <name>substrate</name>
    </ligand>
</feature>
<evidence type="ECO:0000313" key="8">
    <source>
        <dbReference type="EMBL" id="TCD15952.1"/>
    </source>
</evidence>
<dbReference type="OrthoDB" id="9800547at2"/>
<feature type="binding site" evidence="6">
    <location>
        <position position="160"/>
    </location>
    <ligand>
        <name>Mg(2+)</name>
        <dbReference type="ChEBI" id="CHEBI:18420"/>
    </ligand>
</feature>
<comment type="similarity">
    <text evidence="2">Belongs to the HpcH/HpaI aldolase family.</text>
</comment>
<comment type="cofactor">
    <cofactor evidence="1">
        <name>Mg(2+)</name>
        <dbReference type="ChEBI" id="CHEBI:18420"/>
    </cofactor>
</comment>
<dbReference type="GO" id="GO:0006107">
    <property type="term" value="P:oxaloacetate metabolic process"/>
    <property type="evidence" value="ECO:0007669"/>
    <property type="project" value="TreeGrafter"/>
</dbReference>
<comment type="caution">
    <text evidence="8">The sequence shown here is derived from an EMBL/GenBank/DDBJ whole genome shotgun (WGS) entry which is preliminary data.</text>
</comment>
<dbReference type="RefSeq" id="WP_131564371.1">
    <property type="nucleotide sequence ID" value="NZ_JAINFK010000001.1"/>
</dbReference>
<dbReference type="PIRSF" id="PIRSF015582">
    <property type="entry name" value="Cit_lyase_B"/>
    <property type="match status" value="1"/>
</dbReference>
<dbReference type="GO" id="GO:0000287">
    <property type="term" value="F:magnesium ion binding"/>
    <property type="evidence" value="ECO:0007669"/>
    <property type="project" value="TreeGrafter"/>
</dbReference>
<dbReference type="Pfam" id="PF03328">
    <property type="entry name" value="HpcH_HpaI"/>
    <property type="match status" value="1"/>
</dbReference>
<evidence type="ECO:0000313" key="9">
    <source>
        <dbReference type="Proteomes" id="UP000291301"/>
    </source>
</evidence>
<evidence type="ECO:0000256" key="4">
    <source>
        <dbReference type="ARBA" id="ARBA00022842"/>
    </source>
</evidence>
<dbReference type="AlphaFoldDB" id="A0A4V6N6C5"/>
<keyword evidence="4 6" id="KW-0460">Magnesium</keyword>
<dbReference type="EMBL" id="SJST01000001">
    <property type="protein sequence ID" value="TCD15952.1"/>
    <property type="molecule type" value="Genomic_DNA"/>
</dbReference>
<dbReference type="InterPro" id="IPR005000">
    <property type="entry name" value="Aldolase/citrate-lyase_domain"/>
</dbReference>
<dbReference type="InterPro" id="IPR011206">
    <property type="entry name" value="Citrate_lyase_beta/mcl1/mcl2"/>
</dbReference>
<protein>
    <submittedName>
        <fullName evidence="8">CoA ester lyase</fullName>
    </submittedName>
</protein>
<evidence type="ECO:0000259" key="7">
    <source>
        <dbReference type="Pfam" id="PF03328"/>
    </source>
</evidence>
<keyword evidence="9" id="KW-1185">Reference proteome</keyword>
<proteinExistence type="inferred from homology"/>
<evidence type="ECO:0000256" key="3">
    <source>
        <dbReference type="ARBA" id="ARBA00022723"/>
    </source>
</evidence>
<sequence>MSVRPLRLRRSVLFVPGSNAKAMAKVRSLACDALIFDLEDAVAPDAKDAAREALRAYFHENPAIRSERIIRINSLSTRDGPEDLLTARACMPDAILIPKVDVPSDVADVADMLAEADAGEELRLWAMIETPKAILNVAAIAERGETTGSRLDCLVVGPNDLAKDLRMPGSSRTALTPMLSEVVVAARAFGLDVLDGVFNAFRDPEGLRAECDDGARMGFDGKTLIHPGQITVANEAFGMSDARIEEASAIVAAYDRPENVTAGAIALDGRLVERLHLEEARRTLALAAMQGRNEE</sequence>
<reference evidence="8 9" key="1">
    <citation type="journal article" date="2015" name="Antonie Van Leeuwenhoek">
        <title>Oricola cellulosilytica gen. nov., sp. nov., a cellulose-degrading bacterium of the family Phyllobacteriaceae isolated from surface seashore water, and emended descriptions of Mesorhizobium loti and Phyllobacterium myrsinacearum.</title>
        <authorList>
            <person name="Hameed A."/>
            <person name="Shahina M."/>
            <person name="Lai W.A."/>
            <person name="Lin S.Y."/>
            <person name="Young L.S."/>
            <person name="Liu Y.C."/>
            <person name="Hsu Y.H."/>
            <person name="Young C.C."/>
        </authorList>
    </citation>
    <scope>NUCLEOTIDE SEQUENCE [LARGE SCALE GENOMIC DNA]</scope>
    <source>
        <strain evidence="8 9">KCTC 52183</strain>
    </source>
</reference>